<dbReference type="Pfam" id="PF13374">
    <property type="entry name" value="TPR_10"/>
    <property type="match status" value="1"/>
</dbReference>
<organism evidence="1 2">
    <name type="scientific">Acacia crassicarpa</name>
    <name type="common">northern wattle</name>
    <dbReference type="NCBI Taxonomy" id="499986"/>
    <lineage>
        <taxon>Eukaryota</taxon>
        <taxon>Viridiplantae</taxon>
        <taxon>Streptophyta</taxon>
        <taxon>Embryophyta</taxon>
        <taxon>Tracheophyta</taxon>
        <taxon>Spermatophyta</taxon>
        <taxon>Magnoliopsida</taxon>
        <taxon>eudicotyledons</taxon>
        <taxon>Gunneridae</taxon>
        <taxon>Pentapetalae</taxon>
        <taxon>rosids</taxon>
        <taxon>fabids</taxon>
        <taxon>Fabales</taxon>
        <taxon>Fabaceae</taxon>
        <taxon>Caesalpinioideae</taxon>
        <taxon>mimosoid clade</taxon>
        <taxon>Acacieae</taxon>
        <taxon>Acacia</taxon>
    </lineage>
</organism>
<dbReference type="AlphaFoldDB" id="A0AAE1MP26"/>
<dbReference type="EMBL" id="JAWXYG010000007">
    <property type="protein sequence ID" value="KAK4268733.1"/>
    <property type="molecule type" value="Genomic_DNA"/>
</dbReference>
<dbReference type="Gene3D" id="1.25.40.10">
    <property type="entry name" value="Tetratricopeptide repeat domain"/>
    <property type="match status" value="2"/>
</dbReference>
<reference evidence="1" key="1">
    <citation type="submission" date="2023-10" db="EMBL/GenBank/DDBJ databases">
        <title>Chromosome-level genome of the transformable northern wattle, Acacia crassicarpa.</title>
        <authorList>
            <person name="Massaro I."/>
            <person name="Sinha N.R."/>
            <person name="Poethig S."/>
            <person name="Leichty A.R."/>
        </authorList>
    </citation>
    <scope>NUCLEOTIDE SEQUENCE</scope>
    <source>
        <strain evidence="1">Acra3RX</strain>
        <tissue evidence="1">Leaf</tissue>
    </source>
</reference>
<dbReference type="GO" id="GO:0005739">
    <property type="term" value="C:mitochondrion"/>
    <property type="evidence" value="ECO:0007669"/>
    <property type="project" value="TreeGrafter"/>
</dbReference>
<protein>
    <submittedName>
        <fullName evidence="1">Uncharacterized protein</fullName>
    </submittedName>
</protein>
<comment type="caution">
    <text evidence="1">The sequence shown here is derived from an EMBL/GenBank/DDBJ whole genome shotgun (WGS) entry which is preliminary data.</text>
</comment>
<sequence>MMIRVAAKFSRASTAIARTSNLASISYSGPHLVSSTPRSRLFHNGSDGSLANPVTVQMINYALSHARSQKTAESYAQGLLVLEQCLSTLSCERKDPSDENSRGTVLLAMSTLLSERGDYDDAIEKLRIVQDLTSSFLGVRVAAFEALVGLHLELGQDDKSSVLADKCLELMGKHEAGSDEKDFESLNIRAKAVKGLVELVHGNLESAEAFFQGPLDDRLCNGGVALSYGEFVHVKQNFSLAKEVYKKVIDGVSENKDFGNPVVLGVGNMNSEGLMLGAMCALGQLESHLSNFGDAEELLTRALTKAEESFGSHHPKIGVVLSCIALMFRRKAVLERSSSLLIQEGLYRRAIELLKAPPLETEGSVPFVARGDIVALARGGYAEVLGVQENRKDQGEKMNRWAEAIWKNQRLSLAEALEISDSSSKVPIIDVRISRIL</sequence>
<dbReference type="SUPFAM" id="SSF48452">
    <property type="entry name" value="TPR-like"/>
    <property type="match status" value="1"/>
</dbReference>
<evidence type="ECO:0000313" key="1">
    <source>
        <dbReference type="EMBL" id="KAK4268733.1"/>
    </source>
</evidence>
<accession>A0AAE1MP26</accession>
<dbReference type="Proteomes" id="UP001293593">
    <property type="component" value="Unassembled WGS sequence"/>
</dbReference>
<evidence type="ECO:0000313" key="2">
    <source>
        <dbReference type="Proteomes" id="UP001293593"/>
    </source>
</evidence>
<dbReference type="InterPro" id="IPR011990">
    <property type="entry name" value="TPR-like_helical_dom_sf"/>
</dbReference>
<dbReference type="PANTHER" id="PTHR47868:SF2">
    <property type="entry name" value="OS05G0457700 PROTEIN"/>
    <property type="match status" value="1"/>
</dbReference>
<name>A0AAE1MP26_9FABA</name>
<keyword evidence="2" id="KW-1185">Reference proteome</keyword>
<dbReference type="PANTHER" id="PTHR47868">
    <property type="entry name" value="OS05G0457700 PROTEIN"/>
    <property type="match status" value="1"/>
</dbReference>
<proteinExistence type="predicted"/>
<gene>
    <name evidence="1" type="ORF">QN277_025345</name>
</gene>